<dbReference type="STRING" id="426701.SAMN04488098_100950"/>
<reference evidence="2" key="1">
    <citation type="submission" date="2016-10" db="EMBL/GenBank/DDBJ databases">
        <authorList>
            <person name="Varghese N."/>
            <person name="Submissions S."/>
        </authorList>
    </citation>
    <scope>NUCLEOTIDE SEQUENCE [LARGE SCALE GENOMIC DNA]</scope>
    <source>
        <strain evidence="2">DSM 19181</strain>
    </source>
</reference>
<dbReference type="NCBIfam" id="TIGR01484">
    <property type="entry name" value="HAD-SF-IIB"/>
    <property type="match status" value="1"/>
</dbReference>
<dbReference type="PANTHER" id="PTHR10000:SF55">
    <property type="entry name" value="5-AMINO-6-(5-PHOSPHO-D-RIBITYLAMINO)URACIL PHOSPHATASE YCSE"/>
    <property type="match status" value="1"/>
</dbReference>
<organism evidence="1 2">
    <name type="scientific">Alkalibacterium thalassium</name>
    <dbReference type="NCBI Taxonomy" id="426701"/>
    <lineage>
        <taxon>Bacteria</taxon>
        <taxon>Bacillati</taxon>
        <taxon>Bacillota</taxon>
        <taxon>Bacilli</taxon>
        <taxon>Lactobacillales</taxon>
        <taxon>Carnobacteriaceae</taxon>
        <taxon>Alkalibacterium</taxon>
    </lineage>
</organism>
<dbReference type="InterPro" id="IPR006379">
    <property type="entry name" value="HAD-SF_hydro_IIB"/>
</dbReference>
<dbReference type="Gene3D" id="3.40.50.1000">
    <property type="entry name" value="HAD superfamily/HAD-like"/>
    <property type="match status" value="1"/>
</dbReference>
<dbReference type="SFLD" id="SFLDG01144">
    <property type="entry name" value="C2.B.4:_PGP_Like"/>
    <property type="match status" value="1"/>
</dbReference>
<name>A0A1G8YDP9_9LACT</name>
<evidence type="ECO:0008006" key="3">
    <source>
        <dbReference type="Google" id="ProtNLM"/>
    </source>
</evidence>
<dbReference type="SUPFAM" id="SSF56784">
    <property type="entry name" value="HAD-like"/>
    <property type="match status" value="1"/>
</dbReference>
<sequence>MIKLIVSDMDGTLLNEHMEISNANASAIKRAQEQGIHFAIATGRDYPMASPLLKEHTIICPLIAQNGAQYFDGTGKNLYNIGLEKKTVRQMLDIFSQYDSLHEELMTSKGIFSDNKDQREEMLASMLSDMNPDITFEEALETAKKRVDEMPITYVDDYSDVLNDQSLVVLKVAVHTKKGKALLDPLKEKLYEAVPDLAITASSERNLEINHKNAQKGLAVAKLARKLDLKADQVMTIGDNINDISMLKWAKYSVAMENAAPEAKEAANYLTSSNRKNGVAEAITRVLSGKIYKND</sequence>
<dbReference type="InterPro" id="IPR000150">
    <property type="entry name" value="Cof"/>
</dbReference>
<dbReference type="PROSITE" id="PS01229">
    <property type="entry name" value="COF_2"/>
    <property type="match status" value="1"/>
</dbReference>
<accession>A0A1G8YDP9</accession>
<evidence type="ECO:0000313" key="2">
    <source>
        <dbReference type="Proteomes" id="UP000199433"/>
    </source>
</evidence>
<dbReference type="InterPro" id="IPR036412">
    <property type="entry name" value="HAD-like_sf"/>
</dbReference>
<dbReference type="CDD" id="cd07516">
    <property type="entry name" value="HAD_Pase"/>
    <property type="match status" value="1"/>
</dbReference>
<dbReference type="GO" id="GO:0000287">
    <property type="term" value="F:magnesium ion binding"/>
    <property type="evidence" value="ECO:0007669"/>
    <property type="project" value="TreeGrafter"/>
</dbReference>
<dbReference type="RefSeq" id="WP_091265677.1">
    <property type="nucleotide sequence ID" value="NZ_FNFK01000009.1"/>
</dbReference>
<protein>
    <recommendedName>
        <fullName evidence="3">Cof subfamily of IIB subfamily of haloacid dehalogenase superfamily/HAD-superfamily hydrolase, subfamily IIB</fullName>
    </recommendedName>
</protein>
<dbReference type="AlphaFoldDB" id="A0A1G8YDP9"/>
<dbReference type="NCBIfam" id="TIGR00099">
    <property type="entry name" value="Cof-subfamily"/>
    <property type="match status" value="1"/>
</dbReference>
<evidence type="ECO:0000313" key="1">
    <source>
        <dbReference type="EMBL" id="SDK00841.1"/>
    </source>
</evidence>
<proteinExistence type="predicted"/>
<dbReference type="Pfam" id="PF08282">
    <property type="entry name" value="Hydrolase_3"/>
    <property type="match status" value="1"/>
</dbReference>
<dbReference type="SFLD" id="SFLDS00003">
    <property type="entry name" value="Haloacid_Dehalogenase"/>
    <property type="match status" value="1"/>
</dbReference>
<dbReference type="InterPro" id="IPR023214">
    <property type="entry name" value="HAD_sf"/>
</dbReference>
<dbReference type="Proteomes" id="UP000199433">
    <property type="component" value="Unassembled WGS sequence"/>
</dbReference>
<gene>
    <name evidence="1" type="ORF">SAMN04488098_100950</name>
</gene>
<keyword evidence="2" id="KW-1185">Reference proteome</keyword>
<dbReference type="PANTHER" id="PTHR10000">
    <property type="entry name" value="PHOSPHOSERINE PHOSPHATASE"/>
    <property type="match status" value="1"/>
</dbReference>
<dbReference type="Gene3D" id="3.30.1240.10">
    <property type="match status" value="1"/>
</dbReference>
<dbReference type="GO" id="GO:0005829">
    <property type="term" value="C:cytosol"/>
    <property type="evidence" value="ECO:0007669"/>
    <property type="project" value="TreeGrafter"/>
</dbReference>
<dbReference type="OrthoDB" id="9806027at2"/>
<dbReference type="SFLD" id="SFLDG01140">
    <property type="entry name" value="C2.B:_Phosphomannomutase_and_P"/>
    <property type="match status" value="1"/>
</dbReference>
<dbReference type="EMBL" id="FNFK01000009">
    <property type="protein sequence ID" value="SDK00841.1"/>
    <property type="molecule type" value="Genomic_DNA"/>
</dbReference>
<dbReference type="PROSITE" id="PS01228">
    <property type="entry name" value="COF_1"/>
    <property type="match status" value="1"/>
</dbReference>
<dbReference type="GO" id="GO:0016791">
    <property type="term" value="F:phosphatase activity"/>
    <property type="evidence" value="ECO:0007669"/>
    <property type="project" value="UniProtKB-ARBA"/>
</dbReference>